<dbReference type="Pfam" id="PF12158">
    <property type="entry name" value="DUF3592"/>
    <property type="match status" value="1"/>
</dbReference>
<keyword evidence="4" id="KW-1185">Reference proteome</keyword>
<evidence type="ECO:0000256" key="1">
    <source>
        <dbReference type="SAM" id="Phobius"/>
    </source>
</evidence>
<dbReference type="EMBL" id="PRDM01000004">
    <property type="protein sequence ID" value="MBE8726537.1"/>
    <property type="molecule type" value="Genomic_DNA"/>
</dbReference>
<name>A0ABR9TND1_9FLAO</name>
<organism evidence="3 4">
    <name type="scientific">Flavobacterium hungaricum</name>
    <dbReference type="NCBI Taxonomy" id="2082725"/>
    <lineage>
        <taxon>Bacteria</taxon>
        <taxon>Pseudomonadati</taxon>
        <taxon>Bacteroidota</taxon>
        <taxon>Flavobacteriia</taxon>
        <taxon>Flavobacteriales</taxon>
        <taxon>Flavobacteriaceae</taxon>
        <taxon>Flavobacterium</taxon>
    </lineage>
</organism>
<evidence type="ECO:0000313" key="4">
    <source>
        <dbReference type="Proteomes" id="UP000640614"/>
    </source>
</evidence>
<comment type="caution">
    <text evidence="3">The sequence shown here is derived from an EMBL/GenBank/DDBJ whole genome shotgun (WGS) entry which is preliminary data.</text>
</comment>
<gene>
    <name evidence="3" type="ORF">C4F50_16575</name>
</gene>
<dbReference type="Proteomes" id="UP000640614">
    <property type="component" value="Unassembled WGS sequence"/>
</dbReference>
<reference evidence="3 4" key="1">
    <citation type="submission" date="2018-07" db="EMBL/GenBank/DDBJ databases">
        <title>Genome assembly of strain KB82.</title>
        <authorList>
            <person name="Kukolya J."/>
            <person name="Horvath B."/>
            <person name="Nagy I."/>
            <person name="Toth A."/>
        </authorList>
    </citation>
    <scope>NUCLEOTIDE SEQUENCE [LARGE SCALE GENOMIC DNA]</scope>
    <source>
        <strain evidence="3 4">Kb82</strain>
    </source>
</reference>
<keyword evidence="1" id="KW-1133">Transmembrane helix</keyword>
<protein>
    <submittedName>
        <fullName evidence="3">DUF3592 domain-containing protein</fullName>
    </submittedName>
</protein>
<keyword evidence="1" id="KW-0812">Transmembrane</keyword>
<sequence>MKIIKYVFLIIGLIALGGALYLYQNKREFLDKAITVQGTVKELISSRSKNSTTYKPLVSFITKDGKQIEYTSSVSSNPPSYEVGEKVEIFYDPADPYDADINGFASLWLGPLVLGILGIIFFSIGFSIILFGRMKQKKIEDLKFNGKSISTKYDHVELNHSYQVNGRSPFLIYSQWLNPATNELHLFKSDDIWFDPTDFIKSEEIKVLIDPVNPKKYYMDISFLPKVNR</sequence>
<proteinExistence type="predicted"/>
<feature type="transmembrane region" description="Helical" evidence="1">
    <location>
        <begin position="108"/>
        <end position="131"/>
    </location>
</feature>
<feature type="domain" description="DUF3592" evidence="2">
    <location>
        <begin position="36"/>
        <end position="104"/>
    </location>
</feature>
<keyword evidence="1" id="KW-0472">Membrane</keyword>
<dbReference type="InterPro" id="IPR021994">
    <property type="entry name" value="DUF3592"/>
</dbReference>
<feature type="transmembrane region" description="Helical" evidence="1">
    <location>
        <begin position="7"/>
        <end position="23"/>
    </location>
</feature>
<evidence type="ECO:0000259" key="2">
    <source>
        <dbReference type="Pfam" id="PF12158"/>
    </source>
</evidence>
<dbReference type="RefSeq" id="WP_194139732.1">
    <property type="nucleotide sequence ID" value="NZ_PRDM01000004.1"/>
</dbReference>
<accession>A0ABR9TND1</accession>
<evidence type="ECO:0000313" key="3">
    <source>
        <dbReference type="EMBL" id="MBE8726537.1"/>
    </source>
</evidence>